<feature type="transmembrane region" description="Helical" evidence="1">
    <location>
        <begin position="59"/>
        <end position="81"/>
    </location>
</feature>
<dbReference type="AlphaFoldDB" id="A0A8I6YJ62"/>
<reference evidence="2" key="3">
    <citation type="submission" date="2022-01" db="UniProtKB">
        <authorList>
            <consortium name="EnsemblPlants"/>
        </authorList>
    </citation>
    <scope>IDENTIFICATION</scope>
    <source>
        <strain evidence="2">subsp. vulgare</strain>
    </source>
</reference>
<evidence type="ECO:0000313" key="3">
    <source>
        <dbReference type="Proteomes" id="UP000011116"/>
    </source>
</evidence>
<keyword evidence="1" id="KW-1133">Transmembrane helix</keyword>
<proteinExistence type="predicted"/>
<accession>A0A8I6YJ62</accession>
<evidence type="ECO:0000313" key="2">
    <source>
        <dbReference type="EnsemblPlants" id="HORVU.MOREX.r3.5HG0502800.1.CDS1"/>
    </source>
</evidence>
<keyword evidence="1" id="KW-0472">Membrane</keyword>
<reference evidence="3" key="1">
    <citation type="journal article" date="2012" name="Nature">
        <title>A physical, genetic and functional sequence assembly of the barley genome.</title>
        <authorList>
            <consortium name="The International Barley Genome Sequencing Consortium"/>
            <person name="Mayer K.F."/>
            <person name="Waugh R."/>
            <person name="Brown J.W."/>
            <person name="Schulman A."/>
            <person name="Langridge P."/>
            <person name="Platzer M."/>
            <person name="Fincher G.B."/>
            <person name="Muehlbauer G.J."/>
            <person name="Sato K."/>
            <person name="Close T.J."/>
            <person name="Wise R.P."/>
            <person name="Stein N."/>
        </authorList>
    </citation>
    <scope>NUCLEOTIDE SEQUENCE [LARGE SCALE GENOMIC DNA]</scope>
    <source>
        <strain evidence="3">cv. Morex</strain>
    </source>
</reference>
<organism evidence="2 3">
    <name type="scientific">Hordeum vulgare subsp. vulgare</name>
    <name type="common">Domesticated barley</name>
    <dbReference type="NCBI Taxonomy" id="112509"/>
    <lineage>
        <taxon>Eukaryota</taxon>
        <taxon>Viridiplantae</taxon>
        <taxon>Streptophyta</taxon>
        <taxon>Embryophyta</taxon>
        <taxon>Tracheophyta</taxon>
        <taxon>Spermatophyta</taxon>
        <taxon>Magnoliopsida</taxon>
        <taxon>Liliopsida</taxon>
        <taxon>Poales</taxon>
        <taxon>Poaceae</taxon>
        <taxon>BOP clade</taxon>
        <taxon>Pooideae</taxon>
        <taxon>Triticodae</taxon>
        <taxon>Triticeae</taxon>
        <taxon>Hordeinae</taxon>
        <taxon>Hordeum</taxon>
    </lineage>
</organism>
<evidence type="ECO:0000256" key="1">
    <source>
        <dbReference type="SAM" id="Phobius"/>
    </source>
</evidence>
<reference evidence="2" key="2">
    <citation type="submission" date="2020-10" db="EMBL/GenBank/DDBJ databases">
        <authorList>
            <person name="Scholz U."/>
            <person name="Mascher M."/>
            <person name="Fiebig A."/>
        </authorList>
    </citation>
    <scope>NUCLEOTIDE SEQUENCE [LARGE SCALE GENOMIC DNA]</scope>
    <source>
        <strain evidence="2">cv. Morex</strain>
    </source>
</reference>
<dbReference type="EnsemblPlants" id="HORVU.MOREX.r3.5HG0502800.1">
    <property type="protein sequence ID" value="HORVU.MOREX.r3.5HG0502800.1.CDS1"/>
    <property type="gene ID" value="HORVU.MOREX.r3.5HG0502800"/>
</dbReference>
<dbReference type="SMR" id="A0A8I6YJ62"/>
<dbReference type="Gramene" id="HORVU.MOREX.r2.5HG0417670.1">
    <property type="protein sequence ID" value="HORVU.MOREX.r2.5HG0417670.1.CDS.1"/>
    <property type="gene ID" value="HORVU.MOREX.r2.5HG0417670"/>
</dbReference>
<name>A0A8I6YJ62_HORVV</name>
<keyword evidence="1" id="KW-0812">Transmembrane</keyword>
<feature type="transmembrane region" description="Helical" evidence="1">
    <location>
        <begin position="26"/>
        <end position="47"/>
    </location>
</feature>
<protein>
    <submittedName>
        <fullName evidence="2">Uncharacterized protein</fullName>
    </submittedName>
</protein>
<dbReference type="Proteomes" id="UP000011116">
    <property type="component" value="Chromosome 5H"/>
</dbReference>
<dbReference type="Gramene" id="HORVU.MOREX.r3.5HG0502800.1">
    <property type="protein sequence ID" value="HORVU.MOREX.r3.5HG0502800.1.CDS1"/>
    <property type="gene ID" value="HORVU.MOREX.r3.5HG0502800"/>
</dbReference>
<sequence length="103" mass="11296">MASSRSNNRVMTAEEEEEADRCVGWIVLYIAALNLGFFAFSAVISYTHVFARATRFDKILFGALGALCLVIAVGIISLLLWDSPFRNKRATARVADLPPADVC</sequence>
<keyword evidence="3" id="KW-1185">Reference proteome</keyword>